<keyword evidence="2" id="KW-0813">Transport</keyword>
<evidence type="ECO:0000313" key="11">
    <source>
        <dbReference type="Proteomes" id="UP001523392"/>
    </source>
</evidence>
<organism evidence="10 11">
    <name type="scientific">Siccirubricoccus soli</name>
    <dbReference type="NCBI Taxonomy" id="2899147"/>
    <lineage>
        <taxon>Bacteria</taxon>
        <taxon>Pseudomonadati</taxon>
        <taxon>Pseudomonadota</taxon>
        <taxon>Alphaproteobacteria</taxon>
        <taxon>Acetobacterales</taxon>
        <taxon>Roseomonadaceae</taxon>
        <taxon>Siccirubricoccus</taxon>
    </lineage>
</organism>
<name>A0ABT1DC80_9PROT</name>
<feature type="domain" description="Major facilitator superfamily associated" evidence="9">
    <location>
        <begin position="4"/>
        <end position="169"/>
    </location>
</feature>
<feature type="domain" description="Major facilitator superfamily associated" evidence="9">
    <location>
        <begin position="203"/>
        <end position="345"/>
    </location>
</feature>
<dbReference type="RefSeq" id="WP_252956236.1">
    <property type="nucleotide sequence ID" value="NZ_JAFIRR010000204.1"/>
</dbReference>
<dbReference type="InterPro" id="IPR024989">
    <property type="entry name" value="MFS_assoc_dom"/>
</dbReference>
<evidence type="ECO:0000256" key="2">
    <source>
        <dbReference type="ARBA" id="ARBA00022448"/>
    </source>
</evidence>
<reference evidence="10 11" key="1">
    <citation type="submission" date="2021-12" db="EMBL/GenBank/DDBJ databases">
        <title>Siccirubricoccus leaddurans sp. nov., a high concentration Zn2+ tolerance bacterium.</title>
        <authorList>
            <person name="Cao Y."/>
        </authorList>
    </citation>
    <scope>NUCLEOTIDE SEQUENCE [LARGE SCALE GENOMIC DNA]</scope>
    <source>
        <strain evidence="10 11">KC 17139</strain>
    </source>
</reference>
<evidence type="ECO:0000256" key="5">
    <source>
        <dbReference type="ARBA" id="ARBA00022692"/>
    </source>
</evidence>
<comment type="caution">
    <text evidence="10">The sequence shown here is derived from an EMBL/GenBank/DDBJ whole genome shotgun (WGS) entry which is preliminary data.</text>
</comment>
<dbReference type="Gene3D" id="1.20.1250.20">
    <property type="entry name" value="MFS general substrate transporter like domains"/>
    <property type="match status" value="2"/>
</dbReference>
<dbReference type="PANTHER" id="PTHR23522:SF10">
    <property type="entry name" value="3-PHENYLPROPIONIC ACID TRANSPORTER-RELATED"/>
    <property type="match status" value="1"/>
</dbReference>
<keyword evidence="3" id="KW-1003">Cell membrane</keyword>
<evidence type="ECO:0000256" key="1">
    <source>
        <dbReference type="ARBA" id="ARBA00004429"/>
    </source>
</evidence>
<evidence type="ECO:0000259" key="9">
    <source>
        <dbReference type="Pfam" id="PF12832"/>
    </source>
</evidence>
<feature type="transmembrane region" description="Helical" evidence="8">
    <location>
        <begin position="281"/>
        <end position="302"/>
    </location>
</feature>
<evidence type="ECO:0000256" key="7">
    <source>
        <dbReference type="ARBA" id="ARBA00023136"/>
    </source>
</evidence>
<dbReference type="Pfam" id="PF12832">
    <property type="entry name" value="MFS_1_like"/>
    <property type="match status" value="2"/>
</dbReference>
<accession>A0ABT1DC80</accession>
<sequence>MAPWRFALVFATQFIVPGVLMPFLPVVLAGHGLSATEIATVLAGASAVRLVAAPAVGRGTDGWGDARGVLLLAATGATCTVTGYALGQGFAGLLLLALLHALVGAPIMPLSDALAVSASRQFGFDYGRVRSAGSASFILAAIGAGLAVQAFGAVSVIWLAAAAYAGTALAVARLPRLAASGGGGGGLAAPFAFPAFRRVLPLSALIQGSHALVYGFGTLHWQAAGHSPAVVGLLWAEGVVAEVVLFLCSRPLVERLGPAGLAALAAGAGVLRWGLLAETTWLPALALAQLLHALTFGAMHLAAMRVLGTLPPGQAARAQTLHASLGTGLASGLLTFLAGPLYAAWGGAGFWVMAGLCAMALPLTLRLRTAMR</sequence>
<feature type="transmembrane region" description="Helical" evidence="8">
    <location>
        <begin position="229"/>
        <end position="249"/>
    </location>
</feature>
<protein>
    <submittedName>
        <fullName evidence="10">MFS transporter</fullName>
    </submittedName>
</protein>
<evidence type="ECO:0000256" key="6">
    <source>
        <dbReference type="ARBA" id="ARBA00022989"/>
    </source>
</evidence>
<dbReference type="PIRSF" id="PIRSF004925">
    <property type="entry name" value="HcaT"/>
    <property type="match status" value="1"/>
</dbReference>
<feature type="transmembrane region" description="Helical" evidence="8">
    <location>
        <begin position="348"/>
        <end position="367"/>
    </location>
</feature>
<keyword evidence="5 8" id="KW-0812">Transmembrane</keyword>
<comment type="subcellular location">
    <subcellularLocation>
        <location evidence="1">Cell inner membrane</location>
        <topology evidence="1">Multi-pass membrane protein</topology>
    </subcellularLocation>
</comment>
<feature type="transmembrane region" description="Helical" evidence="8">
    <location>
        <begin position="137"/>
        <end position="165"/>
    </location>
</feature>
<evidence type="ECO:0000313" key="10">
    <source>
        <dbReference type="EMBL" id="MCO6419547.1"/>
    </source>
</evidence>
<evidence type="ECO:0000256" key="4">
    <source>
        <dbReference type="ARBA" id="ARBA00022519"/>
    </source>
</evidence>
<keyword evidence="6 8" id="KW-1133">Transmembrane helix</keyword>
<dbReference type="NCBIfam" id="NF037955">
    <property type="entry name" value="mfs"/>
    <property type="match status" value="1"/>
</dbReference>
<dbReference type="Proteomes" id="UP001523392">
    <property type="component" value="Unassembled WGS sequence"/>
</dbReference>
<dbReference type="EMBL" id="JAFIRR010000204">
    <property type="protein sequence ID" value="MCO6419547.1"/>
    <property type="molecule type" value="Genomic_DNA"/>
</dbReference>
<feature type="transmembrane region" description="Helical" evidence="8">
    <location>
        <begin position="323"/>
        <end position="342"/>
    </location>
</feature>
<dbReference type="PANTHER" id="PTHR23522">
    <property type="entry name" value="BLL5896 PROTEIN"/>
    <property type="match status" value="1"/>
</dbReference>
<dbReference type="SUPFAM" id="SSF103473">
    <property type="entry name" value="MFS general substrate transporter"/>
    <property type="match status" value="1"/>
</dbReference>
<gene>
    <name evidence="10" type="ORF">JYK14_25770</name>
</gene>
<dbReference type="InterPro" id="IPR026032">
    <property type="entry name" value="HcaT-like"/>
</dbReference>
<feature type="transmembrane region" description="Helical" evidence="8">
    <location>
        <begin position="256"/>
        <end position="275"/>
    </location>
</feature>
<evidence type="ECO:0000256" key="3">
    <source>
        <dbReference type="ARBA" id="ARBA00022475"/>
    </source>
</evidence>
<feature type="transmembrane region" description="Helical" evidence="8">
    <location>
        <begin position="39"/>
        <end position="57"/>
    </location>
</feature>
<dbReference type="InterPro" id="IPR036259">
    <property type="entry name" value="MFS_trans_sf"/>
</dbReference>
<keyword evidence="7 8" id="KW-0472">Membrane</keyword>
<keyword evidence="11" id="KW-1185">Reference proteome</keyword>
<evidence type="ECO:0000256" key="8">
    <source>
        <dbReference type="SAM" id="Phobius"/>
    </source>
</evidence>
<feature type="transmembrane region" description="Helical" evidence="8">
    <location>
        <begin position="93"/>
        <end position="116"/>
    </location>
</feature>
<feature type="transmembrane region" description="Helical" evidence="8">
    <location>
        <begin position="69"/>
        <end position="87"/>
    </location>
</feature>
<keyword evidence="4" id="KW-0997">Cell inner membrane</keyword>
<proteinExistence type="predicted"/>